<dbReference type="PANTHER" id="PTHR36435:SF1">
    <property type="entry name" value="CAAX AMINO TERMINAL PROTEASE FAMILY PROTEIN"/>
    <property type="match status" value="1"/>
</dbReference>
<keyword evidence="1" id="KW-1133">Transmembrane helix</keyword>
<evidence type="ECO:0000259" key="2">
    <source>
        <dbReference type="Pfam" id="PF02517"/>
    </source>
</evidence>
<dbReference type="Pfam" id="PF02517">
    <property type="entry name" value="Rce1-like"/>
    <property type="match status" value="1"/>
</dbReference>
<reference evidence="3 4" key="1">
    <citation type="submission" date="2017-05" db="EMBL/GenBank/DDBJ databases">
        <authorList>
            <person name="Varghese N."/>
            <person name="Submissions S."/>
        </authorList>
    </citation>
    <scope>NUCLEOTIDE SEQUENCE [LARGE SCALE GENOMIC DNA]</scope>
    <source>
        <strain evidence="3 4">DSM 29506</strain>
    </source>
</reference>
<feature type="domain" description="CAAX prenyl protease 2/Lysostaphin resistance protein A-like" evidence="2">
    <location>
        <begin position="149"/>
        <end position="243"/>
    </location>
</feature>
<evidence type="ECO:0000256" key="1">
    <source>
        <dbReference type="SAM" id="Phobius"/>
    </source>
</evidence>
<keyword evidence="1" id="KW-0472">Membrane</keyword>
<feature type="transmembrane region" description="Helical" evidence="1">
    <location>
        <begin position="109"/>
        <end position="129"/>
    </location>
</feature>
<dbReference type="EMBL" id="FXTO01000001">
    <property type="protein sequence ID" value="SMO33150.1"/>
    <property type="molecule type" value="Genomic_DNA"/>
</dbReference>
<feature type="transmembrane region" description="Helical" evidence="1">
    <location>
        <begin position="271"/>
        <end position="295"/>
    </location>
</feature>
<protein>
    <recommendedName>
        <fullName evidence="2">CAAX prenyl protease 2/Lysostaphin resistance protein A-like domain-containing protein</fullName>
    </recommendedName>
</protein>
<dbReference type="Proteomes" id="UP000316030">
    <property type="component" value="Unassembled WGS sequence"/>
</dbReference>
<proteinExistence type="predicted"/>
<dbReference type="PANTHER" id="PTHR36435">
    <property type="entry name" value="SLR1288 PROTEIN"/>
    <property type="match status" value="1"/>
</dbReference>
<feature type="transmembrane region" description="Helical" evidence="1">
    <location>
        <begin position="69"/>
        <end position="89"/>
    </location>
</feature>
<dbReference type="InterPro" id="IPR052710">
    <property type="entry name" value="CAAX_protease"/>
</dbReference>
<keyword evidence="1" id="KW-0812">Transmembrane</keyword>
<dbReference type="OrthoDB" id="7171777at2"/>
<accession>A0A521AEL6</accession>
<feature type="transmembrane region" description="Helical" evidence="1">
    <location>
        <begin position="205"/>
        <end position="224"/>
    </location>
</feature>
<evidence type="ECO:0000313" key="3">
    <source>
        <dbReference type="EMBL" id="SMO33150.1"/>
    </source>
</evidence>
<organism evidence="3 4">
    <name type="scientific">Thalassovita litoralis</name>
    <dbReference type="NCBI Taxonomy" id="1010611"/>
    <lineage>
        <taxon>Bacteria</taxon>
        <taxon>Pseudomonadati</taxon>
        <taxon>Pseudomonadota</taxon>
        <taxon>Alphaproteobacteria</taxon>
        <taxon>Rhodobacterales</taxon>
        <taxon>Roseobacteraceae</taxon>
        <taxon>Thalassovita</taxon>
    </lineage>
</organism>
<name>A0A521AEL6_9RHOB</name>
<feature type="transmembrane region" description="Helical" evidence="1">
    <location>
        <begin position="21"/>
        <end position="49"/>
    </location>
</feature>
<sequence length="297" mass="32574">MPPAYAPHERFIRPARPTAELWRLALGIVMGTVIFAGLQWALLALMFVLLSPDQMMTLQTEIALGHTQMGAVMMLASFGLMLIAVAAVVNQLHRRPVYSLFGNRRLVIWQFGLSLAALALLNLVIWILSPSEFLTAPQPGVPLTDWLRILPLALPALLIQVSAEEVLFRGYLQQQLAARFQSPLIWMVVPSVLFGLLHYRPDLGGTEWLLIGWAVVFGLLAADLTARSGTLGPAIALHLATNASAILFVSADDMLSGLALYRLPNALNDPALLWPYLLIDLGVMLTSWLAVRLALKC</sequence>
<dbReference type="GO" id="GO:0004175">
    <property type="term" value="F:endopeptidase activity"/>
    <property type="evidence" value="ECO:0007669"/>
    <property type="project" value="UniProtKB-ARBA"/>
</dbReference>
<gene>
    <name evidence="3" type="ORF">SAMN06265173_101109</name>
</gene>
<dbReference type="InterPro" id="IPR003675">
    <property type="entry name" value="Rce1/LyrA-like_dom"/>
</dbReference>
<dbReference type="GO" id="GO:0080120">
    <property type="term" value="P:CAAX-box protein maturation"/>
    <property type="evidence" value="ECO:0007669"/>
    <property type="project" value="UniProtKB-ARBA"/>
</dbReference>
<feature type="transmembrane region" description="Helical" evidence="1">
    <location>
        <begin position="231"/>
        <end position="251"/>
    </location>
</feature>
<evidence type="ECO:0000313" key="4">
    <source>
        <dbReference type="Proteomes" id="UP000316030"/>
    </source>
</evidence>
<dbReference type="RefSeq" id="WP_142491427.1">
    <property type="nucleotide sequence ID" value="NZ_FXTO01000001.1"/>
</dbReference>
<keyword evidence="4" id="KW-1185">Reference proteome</keyword>
<dbReference type="AlphaFoldDB" id="A0A521AEL6"/>